<dbReference type="RefSeq" id="WP_327100352.1">
    <property type="nucleotide sequence ID" value="NZ_CP109149.1"/>
</dbReference>
<dbReference type="Gene3D" id="1.10.10.10">
    <property type="entry name" value="Winged helix-like DNA-binding domain superfamily/Winged helix DNA-binding domain"/>
    <property type="match status" value="1"/>
</dbReference>
<dbReference type="EMBL" id="CP109441">
    <property type="protein sequence ID" value="WUV44823.1"/>
    <property type="molecule type" value="Genomic_DNA"/>
</dbReference>
<dbReference type="InterPro" id="IPR036388">
    <property type="entry name" value="WH-like_DNA-bd_sf"/>
</dbReference>
<comment type="similarity">
    <text evidence="1">Belongs to the LysR transcriptional regulatory family.</text>
</comment>
<dbReference type="CDD" id="cd08417">
    <property type="entry name" value="PBP2_Nitroaromatics_like"/>
    <property type="match status" value="1"/>
</dbReference>
<gene>
    <name evidence="6" type="ORF">OG563_37685</name>
</gene>
<dbReference type="PANTHER" id="PTHR30118">
    <property type="entry name" value="HTH-TYPE TRANSCRIPTIONAL REGULATOR LEUO-RELATED"/>
    <property type="match status" value="1"/>
</dbReference>
<dbReference type="Gene3D" id="3.40.190.10">
    <property type="entry name" value="Periplasmic binding protein-like II"/>
    <property type="match status" value="2"/>
</dbReference>
<keyword evidence="2" id="KW-0805">Transcription regulation</keyword>
<dbReference type="InterPro" id="IPR000847">
    <property type="entry name" value="LysR_HTH_N"/>
</dbReference>
<name>A0ABZ1YP74_9NOCA</name>
<dbReference type="SUPFAM" id="SSF46785">
    <property type="entry name" value="Winged helix' DNA-binding domain"/>
    <property type="match status" value="1"/>
</dbReference>
<dbReference type="Proteomes" id="UP001432062">
    <property type="component" value="Chromosome"/>
</dbReference>
<evidence type="ECO:0000256" key="1">
    <source>
        <dbReference type="ARBA" id="ARBA00009437"/>
    </source>
</evidence>
<keyword evidence="7" id="KW-1185">Reference proteome</keyword>
<dbReference type="SUPFAM" id="SSF53850">
    <property type="entry name" value="Periplasmic binding protein-like II"/>
    <property type="match status" value="1"/>
</dbReference>
<evidence type="ECO:0000313" key="6">
    <source>
        <dbReference type="EMBL" id="WUV44823.1"/>
    </source>
</evidence>
<organism evidence="6 7">
    <name type="scientific">Nocardia vinacea</name>
    <dbReference type="NCBI Taxonomy" id="96468"/>
    <lineage>
        <taxon>Bacteria</taxon>
        <taxon>Bacillati</taxon>
        <taxon>Actinomycetota</taxon>
        <taxon>Actinomycetes</taxon>
        <taxon>Mycobacteriales</taxon>
        <taxon>Nocardiaceae</taxon>
        <taxon>Nocardia</taxon>
    </lineage>
</organism>
<evidence type="ECO:0000256" key="3">
    <source>
        <dbReference type="ARBA" id="ARBA00023125"/>
    </source>
</evidence>
<dbReference type="Pfam" id="PF03466">
    <property type="entry name" value="LysR_substrate"/>
    <property type="match status" value="1"/>
</dbReference>
<evidence type="ECO:0000313" key="7">
    <source>
        <dbReference type="Proteomes" id="UP001432062"/>
    </source>
</evidence>
<evidence type="ECO:0000259" key="5">
    <source>
        <dbReference type="PROSITE" id="PS50931"/>
    </source>
</evidence>
<evidence type="ECO:0000256" key="4">
    <source>
        <dbReference type="ARBA" id="ARBA00023163"/>
    </source>
</evidence>
<dbReference type="PANTHER" id="PTHR30118:SF15">
    <property type="entry name" value="TRANSCRIPTIONAL REGULATORY PROTEIN"/>
    <property type="match status" value="1"/>
</dbReference>
<dbReference type="InterPro" id="IPR005119">
    <property type="entry name" value="LysR_subst-bd"/>
</dbReference>
<dbReference type="InterPro" id="IPR037402">
    <property type="entry name" value="YidZ_PBP2"/>
</dbReference>
<dbReference type="InterPro" id="IPR050389">
    <property type="entry name" value="LysR-type_TF"/>
</dbReference>
<protein>
    <submittedName>
        <fullName evidence="6">LysR family transcriptional regulator</fullName>
    </submittedName>
</protein>
<dbReference type="InterPro" id="IPR036390">
    <property type="entry name" value="WH_DNA-bd_sf"/>
</dbReference>
<evidence type="ECO:0000256" key="2">
    <source>
        <dbReference type="ARBA" id="ARBA00023015"/>
    </source>
</evidence>
<keyword evidence="3" id="KW-0238">DNA-binding</keyword>
<dbReference type="Pfam" id="PF00126">
    <property type="entry name" value="HTH_1"/>
    <property type="match status" value="1"/>
</dbReference>
<proteinExistence type="inferred from homology"/>
<feature type="domain" description="HTH lysR-type" evidence="5">
    <location>
        <begin position="18"/>
        <end position="75"/>
    </location>
</feature>
<sequence length="322" mass="35223">MSETGSSPHPSLAQLGRVDLNLLVAFEALMSERSVTGAAARLMIGQSAMSSTLARLRRLFKDPILVRQGRTMIATPLANALTSSVSSTLAELQVTLSSLGSFDPKVDEHAFSVVASDFAAAALLHPLLVEISSTYPNIRVQIRTVSIDIPAEMLRGRVDVIVLPREVISSFPALWRDDVRREVLYRDRYVLAADAANGAVRSAMTVEEFSAMPYLAATFEDGRPSLGDTNLDVLGIPRRVEVSTSIAVAPFMLRDTTLVTLIPRTLATRMAKAANLQFIDPPMQLEPITETLIWLRRLDGDPAQAWFRDRLRTQAAKLVATP</sequence>
<accession>A0ABZ1YP74</accession>
<keyword evidence="4" id="KW-0804">Transcription</keyword>
<dbReference type="PROSITE" id="PS50931">
    <property type="entry name" value="HTH_LYSR"/>
    <property type="match status" value="1"/>
</dbReference>
<reference evidence="6" key="1">
    <citation type="submission" date="2022-10" db="EMBL/GenBank/DDBJ databases">
        <title>The complete genomes of actinobacterial strains from the NBC collection.</title>
        <authorList>
            <person name="Joergensen T.S."/>
            <person name="Alvarez Arevalo M."/>
            <person name="Sterndorff E.B."/>
            <person name="Faurdal D."/>
            <person name="Vuksanovic O."/>
            <person name="Mourched A.-S."/>
            <person name="Charusanti P."/>
            <person name="Shaw S."/>
            <person name="Blin K."/>
            <person name="Weber T."/>
        </authorList>
    </citation>
    <scope>NUCLEOTIDE SEQUENCE</scope>
    <source>
        <strain evidence="6">NBC_01482</strain>
    </source>
</reference>